<keyword evidence="3" id="KW-1185">Reference proteome</keyword>
<comment type="caution">
    <text evidence="2">The sequence shown here is derived from an EMBL/GenBank/DDBJ whole genome shotgun (WGS) entry which is preliminary data.</text>
</comment>
<dbReference type="Proteomes" id="UP000230233">
    <property type="component" value="Unassembled WGS sequence"/>
</dbReference>
<dbReference type="Pfam" id="PF01827">
    <property type="entry name" value="FTH"/>
    <property type="match status" value="1"/>
</dbReference>
<dbReference type="CDD" id="cd22150">
    <property type="entry name" value="F-box_CeFBXA-like"/>
    <property type="match status" value="1"/>
</dbReference>
<evidence type="ECO:0000313" key="2">
    <source>
        <dbReference type="EMBL" id="PIC14864.1"/>
    </source>
</evidence>
<sequence length="384" mass="45001">MELSSDFIEKNQHFLKSCILYEVLRKKPIMDSYRTFCDTVGKDAMEYPDFEFWYYQFYHGNRDLDYDRSADPEPKTFVDMPVVLMTKIVEYLNPVERARLRYVNHAIKAVADSFPLVMEKIEIVVNQFSMYGTLNKKRFEFFKKGSGSTLYEPMSSEAEESDKCFMEKGIEHLALMLKTPKFQANHLSLNILDETLNLNDFLPIPFNAKSVFINGRTTNQVVQFLSAMNPGHLESINLFDGVSRETLNYKRVFKTDQIKQAKSVELPFMGMKADDLLIFSHYKNFKCHLKSENTLEDVPRIRDIIATFEKLQSCELDYHCVSDCVPIRVFAMALGEEIPIESLIKDRHMVIIHRYQIPESNECLEFKMREDNRYHCLVNIVKIR</sequence>
<reference evidence="3" key="1">
    <citation type="submission" date="2017-10" db="EMBL/GenBank/DDBJ databases">
        <title>Rapid genome shrinkage in a self-fertile nematode reveals novel sperm competition proteins.</title>
        <authorList>
            <person name="Yin D."/>
            <person name="Schwarz E.M."/>
            <person name="Thomas C.G."/>
            <person name="Felde R.L."/>
            <person name="Korf I.F."/>
            <person name="Cutter A.D."/>
            <person name="Schartner C.M."/>
            <person name="Ralston E.J."/>
            <person name="Meyer B.J."/>
            <person name="Haag E.S."/>
        </authorList>
    </citation>
    <scope>NUCLEOTIDE SEQUENCE [LARGE SCALE GENOMIC DNA]</scope>
    <source>
        <strain evidence="3">JU1422</strain>
    </source>
</reference>
<evidence type="ECO:0000313" key="3">
    <source>
        <dbReference type="Proteomes" id="UP000230233"/>
    </source>
</evidence>
<dbReference type="PANTHER" id="PTHR23015:SF4">
    <property type="entry name" value="DUF38 DOMAIN-CONTAINING PROTEIN-RELATED"/>
    <property type="match status" value="1"/>
</dbReference>
<name>A0A2G5SIG4_9PELO</name>
<dbReference type="InterPro" id="IPR002900">
    <property type="entry name" value="DUF38/FTH_CAE_spp"/>
</dbReference>
<gene>
    <name evidence="2" type="ORF">B9Z55_027028</name>
</gene>
<feature type="domain" description="F-box" evidence="1">
    <location>
        <begin position="74"/>
        <end position="121"/>
    </location>
</feature>
<dbReference type="Pfam" id="PF17906">
    <property type="entry name" value="HTH_48"/>
    <property type="match status" value="1"/>
</dbReference>
<dbReference type="PROSITE" id="PS50181">
    <property type="entry name" value="FBOX"/>
    <property type="match status" value="1"/>
</dbReference>
<dbReference type="InterPro" id="IPR040161">
    <property type="entry name" value="FB224"/>
</dbReference>
<dbReference type="PANTHER" id="PTHR23015">
    <property type="entry name" value="UNCHARACTERIZED C.ELEGANS PROTEIN"/>
    <property type="match status" value="1"/>
</dbReference>
<organism evidence="2 3">
    <name type="scientific">Caenorhabditis nigoni</name>
    <dbReference type="NCBI Taxonomy" id="1611254"/>
    <lineage>
        <taxon>Eukaryota</taxon>
        <taxon>Metazoa</taxon>
        <taxon>Ecdysozoa</taxon>
        <taxon>Nematoda</taxon>
        <taxon>Chromadorea</taxon>
        <taxon>Rhabditida</taxon>
        <taxon>Rhabditina</taxon>
        <taxon>Rhabditomorpha</taxon>
        <taxon>Rhabditoidea</taxon>
        <taxon>Rhabditidae</taxon>
        <taxon>Peloderinae</taxon>
        <taxon>Caenorhabditis</taxon>
    </lineage>
</organism>
<dbReference type="Pfam" id="PF00646">
    <property type="entry name" value="F-box"/>
    <property type="match status" value="1"/>
</dbReference>
<proteinExistence type="predicted"/>
<protein>
    <recommendedName>
        <fullName evidence="1">F-box domain-containing protein</fullName>
    </recommendedName>
</protein>
<dbReference type="OrthoDB" id="5909184at2759"/>
<evidence type="ECO:0000259" key="1">
    <source>
        <dbReference type="PROSITE" id="PS50181"/>
    </source>
</evidence>
<dbReference type="GO" id="GO:0045087">
    <property type="term" value="P:innate immune response"/>
    <property type="evidence" value="ECO:0007669"/>
    <property type="project" value="TreeGrafter"/>
</dbReference>
<dbReference type="InterPro" id="IPR041426">
    <property type="entry name" value="Mos1_HTH"/>
</dbReference>
<dbReference type="AlphaFoldDB" id="A0A2G5SIG4"/>
<accession>A0A2G5SIG4</accession>
<dbReference type="EMBL" id="PDUG01000007">
    <property type="protein sequence ID" value="PIC14864.1"/>
    <property type="molecule type" value="Genomic_DNA"/>
</dbReference>
<dbReference type="InterPro" id="IPR001810">
    <property type="entry name" value="F-box_dom"/>
</dbReference>